<sequence length="157" mass="18471">MGNRSFEEYRLITESVQFLTERRQHASQIYTSINVAVFSVILFIAKDLQGKGWIAFAGVFFICILGILICLAWRTIIQKYAHLIDWKYRQLRTIEARRDMEWSHKICSREWKEIYETNWDNGKKSFSNIEKQMPGVLIWLYGAGCLAVPFFLIAGFF</sequence>
<proteinExistence type="predicted"/>
<organism evidence="2">
    <name type="scientific">uncultured Desulfobacteraceae bacterium</name>
    <dbReference type="NCBI Taxonomy" id="218296"/>
    <lineage>
        <taxon>Bacteria</taxon>
        <taxon>Pseudomonadati</taxon>
        <taxon>Thermodesulfobacteriota</taxon>
        <taxon>Desulfobacteria</taxon>
        <taxon>Desulfobacterales</taxon>
        <taxon>Desulfobacteraceae</taxon>
        <taxon>environmental samples</taxon>
    </lineage>
</organism>
<keyword evidence="1" id="KW-0472">Membrane</keyword>
<reference evidence="2" key="1">
    <citation type="submission" date="2019-01" db="EMBL/GenBank/DDBJ databases">
        <authorList>
            <consortium name="Genoscope - CEA"/>
            <person name="William W."/>
        </authorList>
    </citation>
    <scope>NUCLEOTIDE SEQUENCE</scope>
    <source>
        <strain evidence="2">CR-1</strain>
    </source>
</reference>
<evidence type="ECO:0000313" key="2">
    <source>
        <dbReference type="EMBL" id="VEN73793.1"/>
    </source>
</evidence>
<dbReference type="AlphaFoldDB" id="A0A484HLM9"/>
<keyword evidence="1" id="KW-0812">Transmembrane</keyword>
<feature type="transmembrane region" description="Helical" evidence="1">
    <location>
        <begin position="29"/>
        <end position="46"/>
    </location>
</feature>
<dbReference type="EMBL" id="CAACVI010000012">
    <property type="protein sequence ID" value="VEN73793.1"/>
    <property type="molecule type" value="Genomic_DNA"/>
</dbReference>
<accession>A0A484HLM9</accession>
<gene>
    <name evidence="2" type="ORF">EPICR_20262</name>
</gene>
<keyword evidence="1" id="KW-1133">Transmembrane helix</keyword>
<dbReference type="Pfam" id="PF24838">
    <property type="entry name" value="8xMP"/>
    <property type="match status" value="1"/>
</dbReference>
<feature type="transmembrane region" description="Helical" evidence="1">
    <location>
        <begin position="136"/>
        <end position="156"/>
    </location>
</feature>
<name>A0A484HLM9_9BACT</name>
<dbReference type="InterPro" id="IPR056918">
    <property type="entry name" value="8xMP"/>
</dbReference>
<feature type="transmembrane region" description="Helical" evidence="1">
    <location>
        <begin position="52"/>
        <end position="73"/>
    </location>
</feature>
<protein>
    <submittedName>
        <fullName evidence="2">Uncharacterized protein</fullName>
    </submittedName>
</protein>
<evidence type="ECO:0000256" key="1">
    <source>
        <dbReference type="SAM" id="Phobius"/>
    </source>
</evidence>